<gene>
    <name evidence="1" type="ORF">IM811_003268</name>
</gene>
<organism evidence="1 2">
    <name type="scientific">Bionectria ochroleuca</name>
    <name type="common">Gliocladium roseum</name>
    <dbReference type="NCBI Taxonomy" id="29856"/>
    <lineage>
        <taxon>Eukaryota</taxon>
        <taxon>Fungi</taxon>
        <taxon>Dikarya</taxon>
        <taxon>Ascomycota</taxon>
        <taxon>Pezizomycotina</taxon>
        <taxon>Sordariomycetes</taxon>
        <taxon>Hypocreomycetidae</taxon>
        <taxon>Hypocreales</taxon>
        <taxon>Bionectriaceae</taxon>
        <taxon>Clonostachys</taxon>
    </lineage>
</organism>
<protein>
    <submittedName>
        <fullName evidence="1">Uncharacterized protein</fullName>
    </submittedName>
</protein>
<accession>A0A8H7N3S6</accession>
<proteinExistence type="predicted"/>
<evidence type="ECO:0000313" key="1">
    <source>
        <dbReference type="EMBL" id="KAF9746363.1"/>
    </source>
</evidence>
<name>A0A8H7N3S6_BIOOC</name>
<dbReference type="EMBL" id="JADCTT010000011">
    <property type="protein sequence ID" value="KAF9746363.1"/>
    <property type="molecule type" value="Genomic_DNA"/>
</dbReference>
<comment type="caution">
    <text evidence="1">The sequence shown here is derived from an EMBL/GenBank/DDBJ whole genome shotgun (WGS) entry which is preliminary data.</text>
</comment>
<sequence>MGATYSNANGQELGVGGGSAVTLGTEEVNVELKGEGSLTQASDSDNKVDGPCNFVLGVRLLKFYHKKQYRFLGKKLPGEKQETKKAVLLDASYAANDEDDELVPVELDTGEAAKMIL</sequence>
<reference evidence="1" key="1">
    <citation type="submission" date="2020-10" db="EMBL/GenBank/DDBJ databases">
        <title>High-Quality Genome Resource of Clonostachys rosea strain S41 by Oxford Nanopore Long-Read Sequencing.</title>
        <authorList>
            <person name="Wang H."/>
        </authorList>
    </citation>
    <scope>NUCLEOTIDE SEQUENCE</scope>
    <source>
        <strain evidence="1">S41</strain>
    </source>
</reference>
<dbReference type="Proteomes" id="UP000616885">
    <property type="component" value="Unassembled WGS sequence"/>
</dbReference>
<evidence type="ECO:0000313" key="2">
    <source>
        <dbReference type="Proteomes" id="UP000616885"/>
    </source>
</evidence>
<dbReference type="AlphaFoldDB" id="A0A8H7N3S6"/>